<evidence type="ECO:0000256" key="9">
    <source>
        <dbReference type="ARBA" id="ARBA00023136"/>
    </source>
</evidence>
<feature type="transmembrane region" description="Helical" evidence="11">
    <location>
        <begin position="313"/>
        <end position="330"/>
    </location>
</feature>
<keyword evidence="7" id="KW-0573">Peptidoglycan synthesis</keyword>
<dbReference type="InterPro" id="IPR018365">
    <property type="entry name" value="Cell_cycle_FtsW-rel_CS"/>
</dbReference>
<evidence type="ECO:0000256" key="2">
    <source>
        <dbReference type="ARBA" id="ARBA00022475"/>
    </source>
</evidence>
<dbReference type="GO" id="GO:0005886">
    <property type="term" value="C:plasma membrane"/>
    <property type="evidence" value="ECO:0007669"/>
    <property type="project" value="TreeGrafter"/>
</dbReference>
<feature type="transmembrane region" description="Helical" evidence="11">
    <location>
        <begin position="283"/>
        <end position="301"/>
    </location>
</feature>
<feature type="transmembrane region" description="Helical" evidence="11">
    <location>
        <begin position="350"/>
        <end position="371"/>
    </location>
</feature>
<dbReference type="AlphaFoldDB" id="A0A7D4BKH5"/>
<evidence type="ECO:0000313" key="13">
    <source>
        <dbReference type="Proteomes" id="UP000503088"/>
    </source>
</evidence>
<evidence type="ECO:0000256" key="3">
    <source>
        <dbReference type="ARBA" id="ARBA00022676"/>
    </source>
</evidence>
<keyword evidence="4" id="KW-0808">Transferase</keyword>
<dbReference type="EMBL" id="CP048104">
    <property type="protein sequence ID" value="QKG84910.1"/>
    <property type="molecule type" value="Genomic_DNA"/>
</dbReference>
<keyword evidence="8 11" id="KW-1133">Transmembrane helix</keyword>
<dbReference type="GO" id="GO:0008360">
    <property type="term" value="P:regulation of cell shape"/>
    <property type="evidence" value="ECO:0007669"/>
    <property type="project" value="UniProtKB-KW"/>
</dbReference>
<dbReference type="GO" id="GO:0015648">
    <property type="term" value="F:lipid-linked peptidoglycan transporter activity"/>
    <property type="evidence" value="ECO:0007669"/>
    <property type="project" value="TreeGrafter"/>
</dbReference>
<dbReference type="GO" id="GO:0071555">
    <property type="term" value="P:cell wall organization"/>
    <property type="evidence" value="ECO:0007669"/>
    <property type="project" value="UniProtKB-KW"/>
</dbReference>
<sequence>MKISRYVRQLDMIAILLVLTLAVISIVAISSATYTTHPGFMEQQIYWFCLGILLLVLTLLFDYRILAQGRFAYLLLGFGLLLLILVLIPGIGVKVKGAQQWFRFGGFQYQPSELMKLILIIVLAKVTSEAKQVPIRDWKLMAKIMGIFILPFSLLLLQPDLGMALVLVGILGSIMLVGGLDWRILAGIVSTVAVLVSGVFLLYFSDHPLLHVILKEHQIQRIETFVNPASDPSGLGYQLTQSMIAIGSGQLSGKGFHNSTQAQGKWIPEPHNDFVFSVFAEEFGFVGASFLLCTLIFLLYRMVKIGLQCDNPFGTYIVAGVVGMLMFQVFENIGMTIGLLPVTGLPLPFISYGGSALTTNMLGVGLVLNIGMRRNSEFLFSD</sequence>
<keyword evidence="10" id="KW-0961">Cell wall biogenesis/degradation</keyword>
<protein>
    <submittedName>
        <fullName evidence="12">Rod shape-determining protein RodA</fullName>
    </submittedName>
</protein>
<dbReference type="Proteomes" id="UP000503088">
    <property type="component" value="Chromosome"/>
</dbReference>
<gene>
    <name evidence="12" type="primary">rodA</name>
    <name evidence="12" type="ORF">GXN76_10805</name>
</gene>
<name>A0A7D4BKH5_9BACL</name>
<keyword evidence="6" id="KW-0133">Cell shape</keyword>
<feature type="transmembrane region" description="Helical" evidence="11">
    <location>
        <begin position="185"/>
        <end position="204"/>
    </location>
</feature>
<feature type="transmembrane region" description="Helical" evidence="11">
    <location>
        <begin position="73"/>
        <end position="92"/>
    </location>
</feature>
<dbReference type="KEGG" id="kpul:GXN76_10805"/>
<dbReference type="GO" id="GO:0032153">
    <property type="term" value="C:cell division site"/>
    <property type="evidence" value="ECO:0007669"/>
    <property type="project" value="TreeGrafter"/>
</dbReference>
<dbReference type="InterPro" id="IPR011923">
    <property type="entry name" value="RodA/MrdB"/>
</dbReference>
<dbReference type="RefSeq" id="WP_173223064.1">
    <property type="nucleotide sequence ID" value="NZ_CP048104.1"/>
</dbReference>
<dbReference type="PANTHER" id="PTHR30474">
    <property type="entry name" value="CELL CYCLE PROTEIN"/>
    <property type="match status" value="1"/>
</dbReference>
<reference evidence="12 13" key="1">
    <citation type="submission" date="2020-01" db="EMBL/GenBank/DDBJ databases">
        <authorList>
            <person name="Gulvik C.A."/>
            <person name="Batra D.G."/>
        </authorList>
    </citation>
    <scope>NUCLEOTIDE SEQUENCE [LARGE SCALE GENOMIC DNA]</scope>
    <source>
        <strain evidence="12 13">W9323</strain>
    </source>
</reference>
<feature type="transmembrane region" description="Helical" evidence="11">
    <location>
        <begin position="44"/>
        <end position="61"/>
    </location>
</feature>
<evidence type="ECO:0000313" key="12">
    <source>
        <dbReference type="EMBL" id="QKG84910.1"/>
    </source>
</evidence>
<evidence type="ECO:0000256" key="5">
    <source>
        <dbReference type="ARBA" id="ARBA00022692"/>
    </source>
</evidence>
<keyword evidence="9 11" id="KW-0472">Membrane</keyword>
<evidence type="ECO:0000256" key="4">
    <source>
        <dbReference type="ARBA" id="ARBA00022679"/>
    </source>
</evidence>
<evidence type="ECO:0000256" key="6">
    <source>
        <dbReference type="ARBA" id="ARBA00022960"/>
    </source>
</evidence>
<dbReference type="PANTHER" id="PTHR30474:SF1">
    <property type="entry name" value="PEPTIDOGLYCAN GLYCOSYLTRANSFERASE MRDB"/>
    <property type="match status" value="1"/>
</dbReference>
<evidence type="ECO:0000256" key="7">
    <source>
        <dbReference type="ARBA" id="ARBA00022984"/>
    </source>
</evidence>
<dbReference type="GO" id="GO:0016757">
    <property type="term" value="F:glycosyltransferase activity"/>
    <property type="evidence" value="ECO:0007669"/>
    <property type="project" value="UniProtKB-KW"/>
</dbReference>
<proteinExistence type="predicted"/>
<keyword evidence="3" id="KW-0328">Glycosyltransferase</keyword>
<organism evidence="12 13">
    <name type="scientific">Kroppenstedtia pulmonis</name>
    <dbReference type="NCBI Taxonomy" id="1380685"/>
    <lineage>
        <taxon>Bacteria</taxon>
        <taxon>Bacillati</taxon>
        <taxon>Bacillota</taxon>
        <taxon>Bacilli</taxon>
        <taxon>Bacillales</taxon>
        <taxon>Thermoactinomycetaceae</taxon>
        <taxon>Kroppenstedtia</taxon>
    </lineage>
</organism>
<keyword evidence="13" id="KW-1185">Reference proteome</keyword>
<feature type="transmembrane region" description="Helical" evidence="11">
    <location>
        <begin position="112"/>
        <end position="128"/>
    </location>
</feature>
<dbReference type="Pfam" id="PF01098">
    <property type="entry name" value="FTSW_RODA_SPOVE"/>
    <property type="match status" value="1"/>
</dbReference>
<dbReference type="NCBIfam" id="TIGR02210">
    <property type="entry name" value="rodA_shape"/>
    <property type="match status" value="1"/>
</dbReference>
<evidence type="ECO:0000256" key="10">
    <source>
        <dbReference type="ARBA" id="ARBA00023316"/>
    </source>
</evidence>
<accession>A0A7D4BKH5</accession>
<dbReference type="GO" id="GO:0051301">
    <property type="term" value="P:cell division"/>
    <property type="evidence" value="ECO:0007669"/>
    <property type="project" value="InterPro"/>
</dbReference>
<keyword evidence="5 11" id="KW-0812">Transmembrane</keyword>
<evidence type="ECO:0000256" key="8">
    <source>
        <dbReference type="ARBA" id="ARBA00022989"/>
    </source>
</evidence>
<evidence type="ECO:0000256" key="11">
    <source>
        <dbReference type="SAM" id="Phobius"/>
    </source>
</evidence>
<dbReference type="GO" id="GO:0009252">
    <property type="term" value="P:peptidoglycan biosynthetic process"/>
    <property type="evidence" value="ECO:0007669"/>
    <property type="project" value="UniProtKB-KW"/>
</dbReference>
<feature type="transmembrane region" description="Helical" evidence="11">
    <location>
        <begin position="12"/>
        <end position="32"/>
    </location>
</feature>
<comment type="subcellular location">
    <subcellularLocation>
        <location evidence="1">Membrane</location>
        <topology evidence="1">Multi-pass membrane protein</topology>
    </subcellularLocation>
</comment>
<keyword evidence="2" id="KW-1003">Cell membrane</keyword>
<feature type="transmembrane region" description="Helical" evidence="11">
    <location>
        <begin position="140"/>
        <end position="157"/>
    </location>
</feature>
<feature type="transmembrane region" description="Helical" evidence="11">
    <location>
        <begin position="163"/>
        <end position="180"/>
    </location>
</feature>
<dbReference type="InterPro" id="IPR001182">
    <property type="entry name" value="FtsW/RodA"/>
</dbReference>
<dbReference type="PROSITE" id="PS00428">
    <property type="entry name" value="FTSW_RODA_SPOVE"/>
    <property type="match status" value="1"/>
</dbReference>
<evidence type="ECO:0000256" key="1">
    <source>
        <dbReference type="ARBA" id="ARBA00004141"/>
    </source>
</evidence>